<evidence type="ECO:0000313" key="2">
    <source>
        <dbReference type="EMBL" id="RIJ32969.1"/>
    </source>
</evidence>
<feature type="chain" id="PRO_5017279556" evidence="1">
    <location>
        <begin position="21"/>
        <end position="171"/>
    </location>
</feature>
<dbReference type="Proteomes" id="UP000266385">
    <property type="component" value="Unassembled WGS sequence"/>
</dbReference>
<comment type="caution">
    <text evidence="2">The sequence shown here is derived from an EMBL/GenBank/DDBJ whole genome shotgun (WGS) entry which is preliminary data.</text>
</comment>
<evidence type="ECO:0000313" key="3">
    <source>
        <dbReference type="Proteomes" id="UP000266385"/>
    </source>
</evidence>
<accession>A0A399RSH1</accession>
<evidence type="ECO:0000256" key="1">
    <source>
        <dbReference type="SAM" id="SignalP"/>
    </source>
</evidence>
<dbReference type="EMBL" id="QWFX01000005">
    <property type="protein sequence ID" value="RIJ32969.1"/>
    <property type="molecule type" value="Genomic_DNA"/>
</dbReference>
<dbReference type="AlphaFoldDB" id="A0A399RSH1"/>
<dbReference type="PIRSF" id="PIRSF032038">
    <property type="entry name" value="UCP023238"/>
    <property type="match status" value="1"/>
</dbReference>
<gene>
    <name evidence="2" type="ORF">D1223_03745</name>
</gene>
<name>A0A399RSH1_9PROT</name>
<dbReference type="OrthoDB" id="7596780at2"/>
<keyword evidence="1" id="KW-0732">Signal</keyword>
<keyword evidence="3" id="KW-1185">Reference proteome</keyword>
<organism evidence="2 3">
    <name type="scientific">Henriciella mobilis</name>
    <dbReference type="NCBI Taxonomy" id="2305467"/>
    <lineage>
        <taxon>Bacteria</taxon>
        <taxon>Pseudomonadati</taxon>
        <taxon>Pseudomonadota</taxon>
        <taxon>Alphaproteobacteria</taxon>
        <taxon>Hyphomonadales</taxon>
        <taxon>Hyphomonadaceae</taxon>
        <taxon>Henriciella</taxon>
    </lineage>
</organism>
<protein>
    <submittedName>
        <fullName evidence="2">Uncharacterized protein</fullName>
    </submittedName>
</protein>
<reference evidence="2 3" key="1">
    <citation type="submission" date="2018-08" db="EMBL/GenBank/DDBJ databases">
        <title>Henriciella mobilis sp. nov., isolated from seawater.</title>
        <authorList>
            <person name="Cheng H."/>
            <person name="Wu Y.-H."/>
            <person name="Xu X.-W."/>
            <person name="Guo L.-L."/>
        </authorList>
    </citation>
    <scope>NUCLEOTIDE SEQUENCE [LARGE SCALE GENOMIC DNA]</scope>
    <source>
        <strain evidence="2 3">JN25</strain>
    </source>
</reference>
<proteinExistence type="predicted"/>
<sequence length="171" mass="18475">MRHKIPLTLLLASTVLPATAQDRPASTDSVYACAAIEADDARLDCYDEAVGALKQAEDAGEVVAVTREDVEKVRKESFGFSIPSLPGLAASAFGDAGETESLTVPVAEVDQVRGQFVVTLENGQVWRQTDSKDVFYSAKRGVNEATIKSAALGSYMMKFDRGVLFRVERVK</sequence>
<feature type="signal peptide" evidence="1">
    <location>
        <begin position="1"/>
        <end position="20"/>
    </location>
</feature>
<dbReference type="InterPro" id="IPR016987">
    <property type="entry name" value="UCP023238"/>
</dbReference>
<dbReference type="RefSeq" id="WP_119375049.1">
    <property type="nucleotide sequence ID" value="NZ_QWFX01000005.1"/>
</dbReference>